<dbReference type="SMART" id="SM00034">
    <property type="entry name" value="CLECT"/>
    <property type="match status" value="3"/>
</dbReference>
<dbReference type="PANTHER" id="PTHR45710:SF36">
    <property type="entry name" value="C-TYPE LECTIN DOMAIN-CONTAINING PROTEIN"/>
    <property type="match status" value="1"/>
</dbReference>
<dbReference type="InterPro" id="IPR016186">
    <property type="entry name" value="C-type_lectin-like/link_sf"/>
</dbReference>
<feature type="region of interest" description="Disordered" evidence="1">
    <location>
        <begin position="518"/>
        <end position="539"/>
    </location>
</feature>
<reference evidence="3" key="1">
    <citation type="submission" date="2020-08" db="EMBL/GenBank/DDBJ databases">
        <title>Spodoptera exigua strain:BAW_Kor-Di-RS1 Genome sequencing and assembly.</title>
        <authorList>
            <person name="Kim J."/>
            <person name="Nam H.Y."/>
            <person name="Kwon M."/>
            <person name="Choi J.H."/>
            <person name="Cho S.R."/>
            <person name="Kim G.-H."/>
        </authorList>
    </citation>
    <scope>NUCLEOTIDE SEQUENCE</scope>
    <source>
        <strain evidence="3">BAW_Kor-Di-RS1</strain>
        <tissue evidence="3">Whole-body</tissue>
    </source>
</reference>
<evidence type="ECO:0000313" key="3">
    <source>
        <dbReference type="EMBL" id="KAF9417287.1"/>
    </source>
</evidence>
<dbReference type="SUPFAM" id="SSF56436">
    <property type="entry name" value="C-type lectin-like"/>
    <property type="match status" value="3"/>
</dbReference>
<dbReference type="CDD" id="cd00037">
    <property type="entry name" value="CLECT"/>
    <property type="match status" value="3"/>
</dbReference>
<organism evidence="3 4">
    <name type="scientific">Spodoptera exigua</name>
    <name type="common">Beet armyworm</name>
    <name type="synonym">Noctua fulgens</name>
    <dbReference type="NCBI Taxonomy" id="7107"/>
    <lineage>
        <taxon>Eukaryota</taxon>
        <taxon>Metazoa</taxon>
        <taxon>Ecdysozoa</taxon>
        <taxon>Arthropoda</taxon>
        <taxon>Hexapoda</taxon>
        <taxon>Insecta</taxon>
        <taxon>Pterygota</taxon>
        <taxon>Neoptera</taxon>
        <taxon>Endopterygota</taxon>
        <taxon>Lepidoptera</taxon>
        <taxon>Glossata</taxon>
        <taxon>Ditrysia</taxon>
        <taxon>Noctuoidea</taxon>
        <taxon>Noctuidae</taxon>
        <taxon>Amphipyrinae</taxon>
        <taxon>Spodoptera</taxon>
    </lineage>
</organism>
<dbReference type="Gene3D" id="3.10.100.10">
    <property type="entry name" value="Mannose-Binding Protein A, subunit A"/>
    <property type="match status" value="3"/>
</dbReference>
<sequence length="539" mass="61016">MGFAWRVTDGPMNKIRTVSYSSKVSKMIITPTEQAFKVATVPQISSPKWESYVFNNKEYIVQVMAVNWENAKILCRGYHNGTLAILDTRDKAEFLAEALSESQFSLASVWVGARRDSAEDAAGYRWGPGMELRRTALDVLGSEQDNNAARHYPMWLNRTLVPVPETGADCVALERVNHDHPVFLDLPCHLERAFACEREAHEIKQVTEVNNVRCRSGLYRLFDGKMDWHQSAAYCVLRGMALANIASLRCLRKLGMTMLKNRPSIENAWVGAKGNLGRWSWIDTGVSLFQMPEFTDATPGTWPPMRDRNNIKQSGCLQLDRHESHSPVFLESRCERKMQFICYEGTASQTITPATPSDDMYYYVLVRQLLYWQHANQNCVKLNGTLAYFDNNDALIQLLLVMGENKEEPIEHIWIAGRLNMTKDILTDTVRYSWYNPNNGKRIPDPKAADSFHPGTYMPPWLDEEYTMDNSCLNLDRQDHLIGLVYGLPCDTAQYSICMIEKAPKRAVVIPAPAVLPPPTTPAVPQPPVTAITEGYESP</sequence>
<gene>
    <name evidence="3" type="ORF">HW555_005601</name>
</gene>
<feature type="domain" description="C-type lectin" evidence="2">
    <location>
        <begin position="219"/>
        <end position="343"/>
    </location>
</feature>
<comment type="caution">
    <text evidence="3">The sequence shown here is derived from an EMBL/GenBank/DDBJ whole genome shotgun (WGS) entry which is preliminary data.</text>
</comment>
<feature type="compositionally biased region" description="Pro residues" evidence="1">
    <location>
        <begin position="518"/>
        <end position="528"/>
    </location>
</feature>
<dbReference type="Proteomes" id="UP000648187">
    <property type="component" value="Unassembled WGS sequence"/>
</dbReference>
<dbReference type="PROSITE" id="PS50041">
    <property type="entry name" value="C_TYPE_LECTIN_2"/>
    <property type="match status" value="2"/>
</dbReference>
<feature type="domain" description="C-type lectin" evidence="2">
    <location>
        <begin position="54"/>
        <end position="197"/>
    </location>
</feature>
<evidence type="ECO:0000259" key="2">
    <source>
        <dbReference type="PROSITE" id="PS50041"/>
    </source>
</evidence>
<keyword evidence="4" id="KW-1185">Reference proteome</keyword>
<dbReference type="PANTHER" id="PTHR45710">
    <property type="entry name" value="C-TYPE LECTIN DOMAIN-CONTAINING PROTEIN 180"/>
    <property type="match status" value="1"/>
</dbReference>
<dbReference type="Pfam" id="PF00059">
    <property type="entry name" value="Lectin_C"/>
    <property type="match status" value="1"/>
</dbReference>
<name>A0A835GGS8_SPOEX</name>
<dbReference type="EMBL" id="JACKWZ010000074">
    <property type="protein sequence ID" value="KAF9417287.1"/>
    <property type="molecule type" value="Genomic_DNA"/>
</dbReference>
<dbReference type="InterPro" id="IPR016187">
    <property type="entry name" value="CTDL_fold"/>
</dbReference>
<dbReference type="InterPro" id="IPR050828">
    <property type="entry name" value="C-type_lectin/matrix_domain"/>
</dbReference>
<accession>A0A835GGS8</accession>
<protein>
    <recommendedName>
        <fullName evidence="2">C-type lectin domain-containing protein</fullName>
    </recommendedName>
</protein>
<proteinExistence type="predicted"/>
<dbReference type="AlphaFoldDB" id="A0A835GGS8"/>
<evidence type="ECO:0000256" key="1">
    <source>
        <dbReference type="SAM" id="MobiDB-lite"/>
    </source>
</evidence>
<evidence type="ECO:0000313" key="4">
    <source>
        <dbReference type="Proteomes" id="UP000648187"/>
    </source>
</evidence>
<dbReference type="InterPro" id="IPR001304">
    <property type="entry name" value="C-type_lectin-like"/>
</dbReference>